<feature type="region of interest" description="Disordered" evidence="1">
    <location>
        <begin position="1"/>
        <end position="21"/>
    </location>
</feature>
<dbReference type="PANTHER" id="PTHR46266:SF4">
    <property type="entry name" value="TRANSCRIPTION FACTOR TT8"/>
    <property type="match status" value="1"/>
</dbReference>
<proteinExistence type="predicted"/>
<dbReference type="Gene3D" id="4.10.280.10">
    <property type="entry name" value="Helix-loop-helix DNA-binding domain"/>
    <property type="match status" value="1"/>
</dbReference>
<accession>A0A4P7NM74</accession>
<feature type="compositionally biased region" description="Low complexity" evidence="1">
    <location>
        <begin position="169"/>
        <end position="179"/>
    </location>
</feature>
<sequence>MPRAAHPLTPASSTDLKGQDGIKQLASLQMAFELPPPAITNGKPPAMAGAFQTNATSSPPAPSPESLSSPKQSPRKTPYPLQASETVKSRRRSSVVQAQAAATAVGAAGKKDTFALPPPPTRSRKIIQMKPKATRGSKTEDNDQPEAASKAKTGTSKSAADSDNTEISAPPAATGAPVATKKKTPSATSAAGRKIARKTAHSLIERRRRSKMNEEFATLKNMIPACTGEMHKLAILQASIDYIRYLEDCVSKLQAQREDQSTPMELAPPPTATASYDDFEMDEEDEQHHTPTGARTPYETVLTLTGSTYSSPDVEMGGGSEVVLSPTFGGQQPHAQHYRHHNSGPIHSASISPALMAQDSHRRDSTYSSASRVAAAALTTAGNHGHGGRHYSFASATSATPSPAFGPQAYPTSGYYSTSRPGSTLTSPALGPLRDEQEASAAVLLMLNSDRRGSTAASTGSSPGSQVPPPAGVRGMSVRDLLSS</sequence>
<dbReference type="PANTHER" id="PTHR46266">
    <property type="entry name" value="TRANSCRIPTION FACTOR TT8"/>
    <property type="match status" value="1"/>
</dbReference>
<reference evidence="3 4" key="1">
    <citation type="journal article" date="2019" name="Mol. Biol. Evol.">
        <title>Blast fungal genomes show frequent chromosomal changes, gene gains and losses, and effector gene turnover.</title>
        <authorList>
            <person name="Gomez Luciano L.B."/>
            <person name="Jason Tsai I."/>
            <person name="Chuma I."/>
            <person name="Tosa Y."/>
            <person name="Chen Y.H."/>
            <person name="Li J.Y."/>
            <person name="Li M.Y."/>
            <person name="Jade Lu M.Y."/>
            <person name="Nakayashiki H."/>
            <person name="Li W.H."/>
        </authorList>
    </citation>
    <scope>NUCLEOTIDE SEQUENCE [LARGE SCALE GENOMIC DNA]</scope>
    <source>
        <strain evidence="3">MZ5-1-6</strain>
    </source>
</reference>
<gene>
    <name evidence="3" type="ORF">PoMZ_12066</name>
</gene>
<organism evidence="3 4">
    <name type="scientific">Pyricularia oryzae</name>
    <name type="common">Rice blast fungus</name>
    <name type="synonym">Magnaporthe oryzae</name>
    <dbReference type="NCBI Taxonomy" id="318829"/>
    <lineage>
        <taxon>Eukaryota</taxon>
        <taxon>Fungi</taxon>
        <taxon>Dikarya</taxon>
        <taxon>Ascomycota</taxon>
        <taxon>Pezizomycotina</taxon>
        <taxon>Sordariomycetes</taxon>
        <taxon>Sordariomycetidae</taxon>
        <taxon>Magnaporthales</taxon>
        <taxon>Pyriculariaceae</taxon>
        <taxon>Pyricularia</taxon>
    </lineage>
</organism>
<dbReference type="PROSITE" id="PS50888">
    <property type="entry name" value="BHLH"/>
    <property type="match status" value="1"/>
</dbReference>
<dbReference type="SUPFAM" id="SSF47459">
    <property type="entry name" value="HLH, helix-loop-helix DNA-binding domain"/>
    <property type="match status" value="1"/>
</dbReference>
<feature type="compositionally biased region" description="Low complexity" evidence="1">
    <location>
        <begin position="392"/>
        <end position="405"/>
    </location>
</feature>
<dbReference type="InterPro" id="IPR036638">
    <property type="entry name" value="HLH_DNA-bd_sf"/>
</dbReference>
<evidence type="ECO:0000313" key="3">
    <source>
        <dbReference type="EMBL" id="QBZ63169.1"/>
    </source>
</evidence>
<dbReference type="Proteomes" id="UP000294847">
    <property type="component" value="Chromosome 5"/>
</dbReference>
<protein>
    <recommendedName>
        <fullName evidence="2">BHLH domain-containing protein</fullName>
    </recommendedName>
</protein>
<feature type="compositionally biased region" description="Basic residues" evidence="1">
    <location>
        <begin position="122"/>
        <end position="135"/>
    </location>
</feature>
<evidence type="ECO:0000313" key="4">
    <source>
        <dbReference type="Proteomes" id="UP000294847"/>
    </source>
</evidence>
<dbReference type="SMART" id="SM00353">
    <property type="entry name" value="HLH"/>
    <property type="match status" value="1"/>
</dbReference>
<dbReference type="Pfam" id="PF00010">
    <property type="entry name" value="HLH"/>
    <property type="match status" value="1"/>
</dbReference>
<feature type="region of interest" description="Disordered" evidence="1">
    <location>
        <begin position="445"/>
        <end position="484"/>
    </location>
</feature>
<evidence type="ECO:0000259" key="2">
    <source>
        <dbReference type="PROSITE" id="PS50888"/>
    </source>
</evidence>
<feature type="region of interest" description="Disordered" evidence="1">
    <location>
        <begin position="256"/>
        <end position="276"/>
    </location>
</feature>
<dbReference type="GO" id="GO:0046983">
    <property type="term" value="F:protein dimerization activity"/>
    <property type="evidence" value="ECO:0007669"/>
    <property type="project" value="InterPro"/>
</dbReference>
<feature type="compositionally biased region" description="Polar residues" evidence="1">
    <location>
        <begin position="410"/>
        <end position="427"/>
    </location>
</feature>
<feature type="region of interest" description="Disordered" evidence="1">
    <location>
        <begin position="381"/>
        <end position="431"/>
    </location>
</feature>
<feature type="region of interest" description="Disordered" evidence="1">
    <location>
        <begin position="307"/>
        <end position="349"/>
    </location>
</feature>
<evidence type="ECO:0000256" key="1">
    <source>
        <dbReference type="SAM" id="MobiDB-lite"/>
    </source>
</evidence>
<feature type="compositionally biased region" description="Low complexity" evidence="1">
    <location>
        <begin position="94"/>
        <end position="108"/>
    </location>
</feature>
<dbReference type="InterPro" id="IPR011598">
    <property type="entry name" value="bHLH_dom"/>
</dbReference>
<feature type="domain" description="BHLH" evidence="2">
    <location>
        <begin position="196"/>
        <end position="246"/>
    </location>
</feature>
<feature type="compositionally biased region" description="Polar residues" evidence="1">
    <location>
        <begin position="152"/>
        <end position="167"/>
    </location>
</feature>
<feature type="region of interest" description="Disordered" evidence="1">
    <location>
        <begin position="33"/>
        <end position="196"/>
    </location>
</feature>
<dbReference type="AlphaFoldDB" id="A0A4P7NM74"/>
<dbReference type="EMBL" id="CP034208">
    <property type="protein sequence ID" value="QBZ63169.1"/>
    <property type="molecule type" value="Genomic_DNA"/>
</dbReference>
<name>A0A4P7NM74_PYROR</name>